<dbReference type="InterPro" id="IPR019734">
    <property type="entry name" value="TPR_rpt"/>
</dbReference>
<protein>
    <recommendedName>
        <fullName evidence="7">O-antigen ligase-related domain-containing protein</fullName>
    </recommendedName>
</protein>
<sequence length="734" mass="83155">MSWLLTIIKTGLFASLFMPLIVSGTFIFPYIFPKQILFQIVVEIIFALYLFLALREPTYRPRSSWLFKAILIYFVVMVLSSVFGVNTYHSFWSNYERMAGLISLFHYLGFLFVAVNVFKRKENWHTFFDCSVIASVLEALFGFAQMLGIFASSGGVRIDGTIGNASFLAGYLLINAFFAFWLMLEKRDMVWRSFYIFAIVINLFIMYQTQTRGAVLALVLGLICLAIFFVFTPKKSIDEKAAKSAAVYKKIGLALLVGVVLAAGLIWLARDSRFVVNNPTLYRVTHISLQETTGQTRFLAWKMSLRGFVERPIFGWGPENYYILFNKYYDPNLYPVESWFDRAHNAYLDILVNTGLVGMAGYLAMIGLAFRYLWRAWRRGKINYFTAAIFSVILIAYGAQNFFVFDTQVTLLMFYAILAFIVWLSFGAPADKAGQPVKPNYVFNFLVMAVILLVMYFVNIKPALASVRGIAALQFFQQGQTEQSLAKFKEAYDIGTFGLPEVAMRAQDIAVKLIVDTSVPEQTRQQFVETAVDGMKRALEKEPLNARFMMILSSVYLSSAKPTNSYLADADLLLQKAMELSPTRQELHFYVGQLRMFQGRFDEALALFKAAVDLNDKVELSHWNYGVIAIGLNHKELGEGEIKRARELGHPFQVADIKQLINAYDKTSDWPKIISLYQEWILQTPADAAPYAGLAATYARSGDKQKAKEAALKAVEVNPNYQAEAEQFIKGLGL</sequence>
<dbReference type="SUPFAM" id="SSF48452">
    <property type="entry name" value="TPR-like"/>
    <property type="match status" value="1"/>
</dbReference>
<evidence type="ECO:0000259" key="7">
    <source>
        <dbReference type="Pfam" id="PF04932"/>
    </source>
</evidence>
<proteinExistence type="predicted"/>
<keyword evidence="4 6" id="KW-0472">Membrane</keyword>
<feature type="transmembrane region" description="Helical" evidence="6">
    <location>
        <begin position="213"/>
        <end position="231"/>
    </location>
</feature>
<organism evidence="8 9">
    <name type="scientific">Candidatus Portnoybacteria bacterium CG02_land_8_20_14_3_00_45_8</name>
    <dbReference type="NCBI Taxonomy" id="1974807"/>
    <lineage>
        <taxon>Bacteria</taxon>
        <taxon>Candidatus Portnoyibacteriota</taxon>
    </lineage>
</organism>
<dbReference type="PANTHER" id="PTHR37422:SF13">
    <property type="entry name" value="LIPOPOLYSACCHARIDE BIOSYNTHESIS PROTEIN PA4999-RELATED"/>
    <property type="match status" value="1"/>
</dbReference>
<comment type="subcellular location">
    <subcellularLocation>
        <location evidence="1">Membrane</location>
        <topology evidence="1">Multi-pass membrane protein</topology>
    </subcellularLocation>
</comment>
<accession>A0A2M7D6M0</accession>
<evidence type="ECO:0000313" key="8">
    <source>
        <dbReference type="EMBL" id="PIV38662.1"/>
    </source>
</evidence>
<keyword evidence="5" id="KW-0802">TPR repeat</keyword>
<dbReference type="Proteomes" id="UP000229247">
    <property type="component" value="Unassembled WGS sequence"/>
</dbReference>
<dbReference type="PROSITE" id="PS50005">
    <property type="entry name" value="TPR"/>
    <property type="match status" value="2"/>
</dbReference>
<feature type="transmembrane region" description="Helical" evidence="6">
    <location>
        <begin position="350"/>
        <end position="370"/>
    </location>
</feature>
<evidence type="ECO:0000256" key="5">
    <source>
        <dbReference type="PROSITE-ProRule" id="PRU00339"/>
    </source>
</evidence>
<evidence type="ECO:0000256" key="1">
    <source>
        <dbReference type="ARBA" id="ARBA00004141"/>
    </source>
</evidence>
<dbReference type="PANTHER" id="PTHR37422">
    <property type="entry name" value="TEICHURONIC ACID BIOSYNTHESIS PROTEIN TUAE"/>
    <property type="match status" value="1"/>
</dbReference>
<dbReference type="InterPro" id="IPR051533">
    <property type="entry name" value="WaaL-like"/>
</dbReference>
<dbReference type="Pfam" id="PF04932">
    <property type="entry name" value="Wzy_C"/>
    <property type="match status" value="1"/>
</dbReference>
<dbReference type="GO" id="GO:0016020">
    <property type="term" value="C:membrane"/>
    <property type="evidence" value="ECO:0007669"/>
    <property type="project" value="UniProtKB-SubCell"/>
</dbReference>
<feature type="repeat" description="TPR" evidence="5">
    <location>
        <begin position="585"/>
        <end position="618"/>
    </location>
</feature>
<evidence type="ECO:0000256" key="3">
    <source>
        <dbReference type="ARBA" id="ARBA00022989"/>
    </source>
</evidence>
<feature type="transmembrane region" description="Helical" evidence="6">
    <location>
        <begin position="441"/>
        <end position="458"/>
    </location>
</feature>
<feature type="transmembrane region" description="Helical" evidence="6">
    <location>
        <begin position="130"/>
        <end position="150"/>
    </location>
</feature>
<feature type="transmembrane region" description="Helical" evidence="6">
    <location>
        <begin position="251"/>
        <end position="269"/>
    </location>
</feature>
<dbReference type="EMBL" id="PEUE01000024">
    <property type="protein sequence ID" value="PIV38662.1"/>
    <property type="molecule type" value="Genomic_DNA"/>
</dbReference>
<dbReference type="SMART" id="SM00028">
    <property type="entry name" value="TPR"/>
    <property type="match status" value="2"/>
</dbReference>
<dbReference type="AlphaFoldDB" id="A0A2M7D6M0"/>
<feature type="transmembrane region" description="Helical" evidence="6">
    <location>
        <begin position="409"/>
        <end position="429"/>
    </location>
</feature>
<comment type="caution">
    <text evidence="8">The sequence shown here is derived from an EMBL/GenBank/DDBJ whole genome shotgun (WGS) entry which is preliminary data.</text>
</comment>
<dbReference type="InterPro" id="IPR011990">
    <property type="entry name" value="TPR-like_helical_dom_sf"/>
</dbReference>
<name>A0A2M7D6M0_9BACT</name>
<feature type="repeat" description="TPR" evidence="5">
    <location>
        <begin position="688"/>
        <end position="721"/>
    </location>
</feature>
<keyword evidence="2 6" id="KW-0812">Transmembrane</keyword>
<dbReference type="Pfam" id="PF13181">
    <property type="entry name" value="TPR_8"/>
    <property type="match status" value="1"/>
</dbReference>
<feature type="transmembrane region" description="Helical" evidence="6">
    <location>
        <begin position="382"/>
        <end position="403"/>
    </location>
</feature>
<feature type="transmembrane region" description="Helical" evidence="6">
    <location>
        <begin position="189"/>
        <end position="207"/>
    </location>
</feature>
<feature type="transmembrane region" description="Helical" evidence="6">
    <location>
        <begin position="66"/>
        <end position="86"/>
    </location>
</feature>
<feature type="transmembrane region" description="Helical" evidence="6">
    <location>
        <begin position="162"/>
        <end position="182"/>
    </location>
</feature>
<dbReference type="Gene3D" id="1.25.40.10">
    <property type="entry name" value="Tetratricopeptide repeat domain"/>
    <property type="match status" value="1"/>
</dbReference>
<gene>
    <name evidence="8" type="ORF">COS30_00875</name>
</gene>
<dbReference type="InterPro" id="IPR007016">
    <property type="entry name" value="O-antigen_ligase-rel_domated"/>
</dbReference>
<evidence type="ECO:0000256" key="4">
    <source>
        <dbReference type="ARBA" id="ARBA00023136"/>
    </source>
</evidence>
<evidence type="ECO:0000313" key="9">
    <source>
        <dbReference type="Proteomes" id="UP000229247"/>
    </source>
</evidence>
<evidence type="ECO:0000256" key="2">
    <source>
        <dbReference type="ARBA" id="ARBA00022692"/>
    </source>
</evidence>
<feature type="transmembrane region" description="Helical" evidence="6">
    <location>
        <begin position="12"/>
        <end position="30"/>
    </location>
</feature>
<evidence type="ECO:0000256" key="6">
    <source>
        <dbReference type="SAM" id="Phobius"/>
    </source>
</evidence>
<feature type="transmembrane region" description="Helical" evidence="6">
    <location>
        <begin position="36"/>
        <end position="54"/>
    </location>
</feature>
<feature type="transmembrane region" description="Helical" evidence="6">
    <location>
        <begin position="98"/>
        <end position="118"/>
    </location>
</feature>
<keyword evidence="3 6" id="KW-1133">Transmembrane helix</keyword>
<reference evidence="9" key="1">
    <citation type="submission" date="2017-09" db="EMBL/GenBank/DDBJ databases">
        <title>Depth-based differentiation of microbial function through sediment-hosted aquifers and enrichment of novel symbionts in the deep terrestrial subsurface.</title>
        <authorList>
            <person name="Probst A.J."/>
            <person name="Ladd B."/>
            <person name="Jarett J.K."/>
            <person name="Geller-Mcgrath D.E."/>
            <person name="Sieber C.M.K."/>
            <person name="Emerson J.B."/>
            <person name="Anantharaman K."/>
            <person name="Thomas B.C."/>
            <person name="Malmstrom R."/>
            <person name="Stieglmeier M."/>
            <person name="Klingl A."/>
            <person name="Woyke T."/>
            <person name="Ryan C.M."/>
            <person name="Banfield J.F."/>
        </authorList>
    </citation>
    <scope>NUCLEOTIDE SEQUENCE [LARGE SCALE GENOMIC DNA]</scope>
</reference>
<feature type="domain" description="O-antigen ligase-related" evidence="7">
    <location>
        <begin position="197"/>
        <end position="363"/>
    </location>
</feature>